<gene>
    <name evidence="2" type="ORF">ACFQ3C_01945</name>
</gene>
<comment type="caution">
    <text evidence="2">The sequence shown here is derived from an EMBL/GenBank/DDBJ whole genome shotgun (WGS) entry which is preliminary data.</text>
</comment>
<accession>A0ABW3TCN0</accession>
<evidence type="ECO:0000313" key="3">
    <source>
        <dbReference type="Proteomes" id="UP001597151"/>
    </source>
</evidence>
<name>A0ABW3TCN0_9RHOB</name>
<reference evidence="3" key="1">
    <citation type="journal article" date="2019" name="Int. J. Syst. Evol. Microbiol.">
        <title>The Global Catalogue of Microorganisms (GCM) 10K type strain sequencing project: providing services to taxonomists for standard genome sequencing and annotation.</title>
        <authorList>
            <consortium name="The Broad Institute Genomics Platform"/>
            <consortium name="The Broad Institute Genome Sequencing Center for Infectious Disease"/>
            <person name="Wu L."/>
            <person name="Ma J."/>
        </authorList>
    </citation>
    <scope>NUCLEOTIDE SEQUENCE [LARGE SCALE GENOMIC DNA]</scope>
    <source>
        <strain evidence="3">CCUG 55328</strain>
    </source>
</reference>
<dbReference type="EMBL" id="JBHTKR010000001">
    <property type="protein sequence ID" value="MFD1193430.1"/>
    <property type="molecule type" value="Genomic_DNA"/>
</dbReference>
<dbReference type="RefSeq" id="WP_380788706.1">
    <property type="nucleotide sequence ID" value="NZ_JBHTKR010000001.1"/>
</dbReference>
<sequence length="109" mass="11428">MTRHPVALFAASLLGLSLAASPVLAESDAERAQRCAGQANIVSRAVDLRADGADQGATLARLEASDSGIDPQYAPSIAVLVGWIYTLPTEQLTPETSIAFQTQCLGYKP</sequence>
<keyword evidence="1" id="KW-0732">Signal</keyword>
<organism evidence="2 3">
    <name type="scientific">Seohaeicola saemankumensis</name>
    <dbReference type="NCBI Taxonomy" id="481181"/>
    <lineage>
        <taxon>Bacteria</taxon>
        <taxon>Pseudomonadati</taxon>
        <taxon>Pseudomonadota</taxon>
        <taxon>Alphaproteobacteria</taxon>
        <taxon>Rhodobacterales</taxon>
        <taxon>Roseobacteraceae</taxon>
        <taxon>Seohaeicola</taxon>
    </lineage>
</organism>
<dbReference type="Proteomes" id="UP001597151">
    <property type="component" value="Unassembled WGS sequence"/>
</dbReference>
<evidence type="ECO:0008006" key="4">
    <source>
        <dbReference type="Google" id="ProtNLM"/>
    </source>
</evidence>
<feature type="chain" id="PRO_5046047211" description="DNA primase" evidence="1">
    <location>
        <begin position="26"/>
        <end position="109"/>
    </location>
</feature>
<protein>
    <recommendedName>
        <fullName evidence="4">DNA primase</fullName>
    </recommendedName>
</protein>
<proteinExistence type="predicted"/>
<feature type="signal peptide" evidence="1">
    <location>
        <begin position="1"/>
        <end position="25"/>
    </location>
</feature>
<evidence type="ECO:0000313" key="2">
    <source>
        <dbReference type="EMBL" id="MFD1193430.1"/>
    </source>
</evidence>
<evidence type="ECO:0000256" key="1">
    <source>
        <dbReference type="SAM" id="SignalP"/>
    </source>
</evidence>
<keyword evidence="3" id="KW-1185">Reference proteome</keyword>